<dbReference type="AlphaFoldDB" id="A0A919LB21"/>
<dbReference type="InterPro" id="IPR011990">
    <property type="entry name" value="TPR-like_helical_dom_sf"/>
</dbReference>
<dbReference type="RefSeq" id="WP_202205027.1">
    <property type="nucleotide sequence ID" value="NZ_BNEE01000004.1"/>
</dbReference>
<dbReference type="Proteomes" id="UP000600026">
    <property type="component" value="Unassembled WGS sequence"/>
</dbReference>
<evidence type="ECO:0000259" key="1">
    <source>
        <dbReference type="Pfam" id="PF12770"/>
    </source>
</evidence>
<proteinExistence type="predicted"/>
<dbReference type="Pfam" id="PF12770">
    <property type="entry name" value="CHAT"/>
    <property type="match status" value="1"/>
</dbReference>
<accession>A0A919LB21</accession>
<feature type="domain" description="CHAT" evidence="1">
    <location>
        <begin position="896"/>
        <end position="1204"/>
    </location>
</feature>
<sequence length="1205" mass="129699">MADDATRSERPSGESVDALHRRGLREMEVYLRTGDLAALRRARDLNRRAVAAASEATPGWDIHLRNLANAEDHLYRHTRDLPTLERAVDLYRRALAAAPAQQPYRASYLYGLGRALRRLHQHTGEPGPLEEAVGLLRTSVRMPSQGPAEPAAQAGALAEALGDLYELSGNPDHLEEALGAQRLALGRTPPGSPEEEARRTNLAAYLEQWYRLTRDRTALDEAVALLRRVRDDVLRDGGTPRWQQTVNLASWLADLFRIDGRLGELDEAVALLQHLLEADAEDSFDATYRLMVTVRVAGLALLRAELSGQVRWADRAVRTLQTALRDLPYEDINHGVVLCELGKAHAGRHELTDDPADSAAAVARLRAAVEAFGLHESCAGNSRAAASLLASQLLVRHQRTGSPADLDEAIALRREAVRDAPPQDHNYAALHAALGQSLMERFHTRHDLADLDLCTDHLAHALTALPAGDPERAPVLATLSSAQLARYQHTAHRPHLDEAVATQREALRASRAGDSTRPALLGNLALLLRLRHDTDGGTGPADADEAVGLLRQALALRPGRSDHNRITVLQLAEALRSRADVLGDVADLEECVELLRTLIAGYPPGHPAQIASRSALAEALHKLSLATEDGQLLEEAHTVALGAVAVDTAPVHARLRARATLGQVCGTRHDWEGARHWLTEAVRMLPRLAARDLTRTDQQYVLAREHGLAAEAAAYALQAGRPEQALEVLEHGRGVLLGRLLRSRDTDVARLRERAPELAERFVRLRDAQDPDPVTAAVQPEGLMREAVERMRVREIEWDLLMAQIRALPGMDGFLRPPSAADIVRRAGNGPVVVINISIRCDAMIVADGAVEVVPLRTTLEEVHDRVARFLGAVNAPGSGAAGLSAVAARQETVAELLEWLWDTVTGPVLERLAATAPVATAPAGTPSAGTGAAPGRVWWCPQGPLAFLPLHAAGYHGPRADPDRPRCALDRAVSSYTPTVAALHHARARRVPAARSGARPLVVTMSRTPGQGALPNAAAEALTVGRHLAGPRGPVALADEAVTRDNVLEALRHAPSAHFACHAVADPQDPSACRILTYDHATSPLTVTDVAGLRLDGAHLAFLSACATSSTRHDLVDEAIHITGAFQLAGFRHVVGTLWPVADELAPEVAESFYAALAGGPQQPGGASAGHDHAAHALHAAVAELHSRYVWFPSLWASYIHVGV</sequence>
<evidence type="ECO:0000313" key="3">
    <source>
        <dbReference type="Proteomes" id="UP000600026"/>
    </source>
</evidence>
<dbReference type="Gene3D" id="1.25.40.10">
    <property type="entry name" value="Tetratricopeptide repeat domain"/>
    <property type="match status" value="2"/>
</dbReference>
<comment type="caution">
    <text evidence="2">The sequence shown here is derived from an EMBL/GenBank/DDBJ whole genome shotgun (WGS) entry which is preliminary data.</text>
</comment>
<gene>
    <name evidence="2" type="ORF">Sxan_08440</name>
</gene>
<dbReference type="InterPro" id="IPR024983">
    <property type="entry name" value="CHAT_dom"/>
</dbReference>
<protein>
    <submittedName>
        <fullName evidence="2">CHAT domain-containing protein</fullName>
    </submittedName>
</protein>
<dbReference type="EMBL" id="BNEE01000004">
    <property type="protein sequence ID" value="GHI83480.1"/>
    <property type="molecule type" value="Genomic_DNA"/>
</dbReference>
<reference evidence="2" key="1">
    <citation type="submission" date="2020-09" db="EMBL/GenBank/DDBJ databases">
        <title>Whole genome shotgun sequence of Streptomyces xanthophaeus NBRC 12829.</title>
        <authorList>
            <person name="Komaki H."/>
            <person name="Tamura T."/>
        </authorList>
    </citation>
    <scope>NUCLEOTIDE SEQUENCE</scope>
    <source>
        <strain evidence="2">NBRC 12829</strain>
    </source>
</reference>
<evidence type="ECO:0000313" key="2">
    <source>
        <dbReference type="EMBL" id="GHI83480.1"/>
    </source>
</evidence>
<organism evidence="2 3">
    <name type="scientific">Streptomyces xanthophaeus</name>
    <dbReference type="NCBI Taxonomy" id="67385"/>
    <lineage>
        <taxon>Bacteria</taxon>
        <taxon>Bacillati</taxon>
        <taxon>Actinomycetota</taxon>
        <taxon>Actinomycetes</taxon>
        <taxon>Kitasatosporales</taxon>
        <taxon>Streptomycetaceae</taxon>
        <taxon>Streptomyces</taxon>
    </lineage>
</organism>
<keyword evidence="3" id="KW-1185">Reference proteome</keyword>
<name>A0A919LB21_9ACTN</name>